<evidence type="ECO:0008006" key="4">
    <source>
        <dbReference type="Google" id="ProtNLM"/>
    </source>
</evidence>
<proteinExistence type="predicted"/>
<keyword evidence="3" id="KW-1185">Reference proteome</keyword>
<organism evidence="2 3">
    <name type="scientific">Nonomuraea coxensis DSM 45129</name>
    <dbReference type="NCBI Taxonomy" id="1122611"/>
    <lineage>
        <taxon>Bacteria</taxon>
        <taxon>Bacillati</taxon>
        <taxon>Actinomycetota</taxon>
        <taxon>Actinomycetes</taxon>
        <taxon>Streptosporangiales</taxon>
        <taxon>Streptosporangiaceae</taxon>
        <taxon>Nonomuraea</taxon>
    </lineage>
</organism>
<dbReference type="EMBL" id="CP068985">
    <property type="protein sequence ID" value="QYC40099.1"/>
    <property type="molecule type" value="Genomic_DNA"/>
</dbReference>
<feature type="chain" id="PRO_5046327441" description="Ig-like domain-containing protein" evidence="1">
    <location>
        <begin position="24"/>
        <end position="193"/>
    </location>
</feature>
<gene>
    <name evidence="2" type="ORF">Nocox_12405</name>
</gene>
<protein>
    <recommendedName>
        <fullName evidence="4">Ig-like domain-containing protein</fullName>
    </recommendedName>
</protein>
<name>A0ABX8TXJ1_9ACTN</name>
<dbReference type="RefSeq" id="WP_020546054.1">
    <property type="nucleotide sequence ID" value="NZ_CP068985.1"/>
</dbReference>
<evidence type="ECO:0000256" key="1">
    <source>
        <dbReference type="SAM" id="SignalP"/>
    </source>
</evidence>
<feature type="signal peptide" evidence="1">
    <location>
        <begin position="1"/>
        <end position="23"/>
    </location>
</feature>
<evidence type="ECO:0000313" key="2">
    <source>
        <dbReference type="EMBL" id="QYC40099.1"/>
    </source>
</evidence>
<accession>A0ABX8TXJ1</accession>
<keyword evidence="1" id="KW-0732">Signal</keyword>
<evidence type="ECO:0000313" key="3">
    <source>
        <dbReference type="Proteomes" id="UP000824681"/>
    </source>
</evidence>
<sequence>MSLSALVAVATLATAAALPLATAAALPLATAAALPPAAVPQDTLTCRVGTPPGRPVTFTPAVGFLPRQVTAEATLTLSGCAGTGQAAGLSSGRMTVTGTGRAFCTGVQDIRGKGRITWYDATGGPAGTSALRPAAEQAQTHNPGDMLLSGRIGKGVLAGARVSGTATPTSDVSGCVTRGLSSVQGAGTITFTT</sequence>
<dbReference type="Proteomes" id="UP000824681">
    <property type="component" value="Chromosome"/>
</dbReference>
<reference evidence="2 3" key="1">
    <citation type="journal article" date="2021" name="ACS Chem. Biol.">
        <title>Genomic-Led Discovery of a Novel Glycopeptide Antibiotic by Nonomuraea coxensis DSM 45129.</title>
        <authorList>
            <person name="Yushchuk O."/>
            <person name="Vior N.M."/>
            <person name="Andreo-Vidal A."/>
            <person name="Berini F."/>
            <person name="Ruckert C."/>
            <person name="Busche T."/>
            <person name="Binda E."/>
            <person name="Kalinowski J."/>
            <person name="Truman A.W."/>
            <person name="Marinelli F."/>
        </authorList>
    </citation>
    <scope>NUCLEOTIDE SEQUENCE [LARGE SCALE GENOMIC DNA]</scope>
    <source>
        <strain evidence="2 3">DSM 45129</strain>
    </source>
</reference>